<keyword evidence="7" id="KW-0812">Transmembrane</keyword>
<dbReference type="Gene3D" id="1.10.287.950">
    <property type="entry name" value="Methyl-accepting chemotaxis protein"/>
    <property type="match status" value="1"/>
</dbReference>
<evidence type="ECO:0000256" key="6">
    <source>
        <dbReference type="PROSITE-ProRule" id="PRU00284"/>
    </source>
</evidence>
<feature type="transmembrane region" description="Helical" evidence="7">
    <location>
        <begin position="7"/>
        <end position="26"/>
    </location>
</feature>
<dbReference type="GO" id="GO:0030288">
    <property type="term" value="C:outer membrane-bounded periplasmic space"/>
    <property type="evidence" value="ECO:0007669"/>
    <property type="project" value="InterPro"/>
</dbReference>
<sequence>MKEKYMKLFFVLSPILVLILLMYIILSGFDVYSVFLTIGVLLSCSFNLILLYRIFRPLKTISEQTSRMKDGDLTVSLECAGNNELGKIATSINSALEYLRTLLGLVTNEAAEVSKKSVEIASVSDGTSRDIRLISMAVAELASGAQETGAIAQNAASKTDQVSELAKSTAAGLESLLQITQQIVESVHQGSEAIGRSRNIVNEIAATAQYNVRLGGELKGKSQEVREIIKLINSITAQTNLLALNAAIEAARAGEQGRGFAVVAEEVRELANRSRHAAGQINEIVESMLSDIGHVVVAFETTQESLNTGVHTITEANDSFADIRSDIEKSRNKLQEVTLLADNQAEAAVDLMSTVHGVAAIAEQSAAATQTAAVSSEQMTVSVAQIANGTQQLSRLAGSLEQAVFRFHFSNTKTLRVGFEMTDKSVCYAGMEKFGQILHERTQGRYSLKIFHSAQLGTGLDMIQKLKEGTLEMTFPALPTLAGLDKRFMIFDFPFLFRNENIADYILHGPFARKLLNMLDQYGFYGLTFAESGFRNTTNSRHAIMGLEDFRGLKIRTMQNDLHIDTWKALGAEPVPLPFANLYNAMRLKEVDGQENPIATIYDDKFFEVQKFLTLTNHVYSPFILMYSKKLWDIVPVEDKPIIEQAAKEGALYTTKVNRKRKEDNLQALERKGMSIGQISPMEIANIQEVVKPVIDRYKNQIGKELVNELFTEIKKAEEKTV</sequence>
<dbReference type="PROSITE" id="PS50885">
    <property type="entry name" value="HAMP"/>
    <property type="match status" value="1"/>
</dbReference>
<proteinExistence type="inferred from homology"/>
<dbReference type="SMART" id="SM00304">
    <property type="entry name" value="HAMP"/>
    <property type="match status" value="1"/>
</dbReference>
<feature type="transmembrane region" description="Helical" evidence="7">
    <location>
        <begin position="32"/>
        <end position="52"/>
    </location>
</feature>
<keyword evidence="7" id="KW-1133">Transmembrane helix</keyword>
<name>A0A1I4J9H5_9FIRM</name>
<organism evidence="10 11">
    <name type="scientific">Pelosinus propionicus DSM 13327</name>
    <dbReference type="NCBI Taxonomy" id="1123291"/>
    <lineage>
        <taxon>Bacteria</taxon>
        <taxon>Bacillati</taxon>
        <taxon>Bacillota</taxon>
        <taxon>Negativicutes</taxon>
        <taxon>Selenomonadales</taxon>
        <taxon>Sporomusaceae</taxon>
        <taxon>Pelosinus</taxon>
    </lineage>
</organism>
<dbReference type="PANTHER" id="PTHR33376">
    <property type="match status" value="1"/>
</dbReference>
<evidence type="ECO:0000256" key="5">
    <source>
        <dbReference type="ARBA" id="ARBA00029447"/>
    </source>
</evidence>
<evidence type="ECO:0000313" key="10">
    <source>
        <dbReference type="EMBL" id="SFL62871.1"/>
    </source>
</evidence>
<evidence type="ECO:0000259" key="9">
    <source>
        <dbReference type="PROSITE" id="PS50885"/>
    </source>
</evidence>
<evidence type="ECO:0000259" key="8">
    <source>
        <dbReference type="PROSITE" id="PS50111"/>
    </source>
</evidence>
<comment type="similarity">
    <text evidence="5">Belongs to the methyl-accepting chemotaxis (MCP) protein family.</text>
</comment>
<dbReference type="CDD" id="cd11386">
    <property type="entry name" value="MCP_signal"/>
    <property type="match status" value="1"/>
</dbReference>
<dbReference type="InterPro" id="IPR018389">
    <property type="entry name" value="DctP_fam"/>
</dbReference>
<dbReference type="RefSeq" id="WP_090934846.1">
    <property type="nucleotide sequence ID" value="NZ_FOTS01000011.1"/>
</dbReference>
<dbReference type="GO" id="GO:0007165">
    <property type="term" value="P:signal transduction"/>
    <property type="evidence" value="ECO:0007669"/>
    <property type="project" value="UniProtKB-KW"/>
</dbReference>
<dbReference type="NCBIfam" id="TIGR00787">
    <property type="entry name" value="dctP"/>
    <property type="match status" value="1"/>
</dbReference>
<dbReference type="Pfam" id="PF00015">
    <property type="entry name" value="MCPsignal"/>
    <property type="match status" value="1"/>
</dbReference>
<accession>A0A1I4J9H5</accession>
<comment type="similarity">
    <text evidence="2">Belongs to the bacterial solute-binding protein 7 family.</text>
</comment>
<evidence type="ECO:0000256" key="4">
    <source>
        <dbReference type="ARBA" id="ARBA00022729"/>
    </source>
</evidence>
<dbReference type="Pfam" id="PF00672">
    <property type="entry name" value="HAMP"/>
    <property type="match status" value="1"/>
</dbReference>
<feature type="domain" description="Methyl-accepting transducer" evidence="8">
    <location>
        <begin position="123"/>
        <end position="359"/>
    </location>
</feature>
<dbReference type="Pfam" id="PF03480">
    <property type="entry name" value="DctP"/>
    <property type="match status" value="1"/>
</dbReference>
<dbReference type="GO" id="GO:0016020">
    <property type="term" value="C:membrane"/>
    <property type="evidence" value="ECO:0007669"/>
    <property type="project" value="InterPro"/>
</dbReference>
<gene>
    <name evidence="10" type="ORF">SAMN04490355_101178</name>
</gene>
<feature type="domain" description="HAMP" evidence="9">
    <location>
        <begin position="52"/>
        <end position="104"/>
    </location>
</feature>
<dbReference type="InterPro" id="IPR038404">
    <property type="entry name" value="TRAP_DctP_sf"/>
</dbReference>
<keyword evidence="4" id="KW-0732">Signal</keyword>
<reference evidence="11" key="1">
    <citation type="submission" date="2016-10" db="EMBL/GenBank/DDBJ databases">
        <authorList>
            <person name="Varghese N."/>
            <person name="Submissions S."/>
        </authorList>
    </citation>
    <scope>NUCLEOTIDE SEQUENCE [LARGE SCALE GENOMIC DNA]</scope>
    <source>
        <strain evidence="11">DSM 13327</strain>
    </source>
</reference>
<evidence type="ECO:0000256" key="2">
    <source>
        <dbReference type="ARBA" id="ARBA00009023"/>
    </source>
</evidence>
<keyword evidence="3" id="KW-0813">Transport</keyword>
<dbReference type="InterPro" id="IPR004682">
    <property type="entry name" value="TRAP_DctP"/>
</dbReference>
<dbReference type="CDD" id="cd13679">
    <property type="entry name" value="PBP2_TRAP_YiaO_like"/>
    <property type="match status" value="1"/>
</dbReference>
<dbReference type="EMBL" id="FOTS01000011">
    <property type="protein sequence ID" value="SFL62871.1"/>
    <property type="molecule type" value="Genomic_DNA"/>
</dbReference>
<dbReference type="PROSITE" id="PS50111">
    <property type="entry name" value="CHEMOTAXIS_TRANSDUC_2"/>
    <property type="match status" value="1"/>
</dbReference>
<dbReference type="AlphaFoldDB" id="A0A1I4J9H5"/>
<dbReference type="PANTHER" id="PTHR33376:SF4">
    <property type="entry name" value="SIALIC ACID-BINDING PERIPLASMIC PROTEIN SIAP"/>
    <property type="match status" value="1"/>
</dbReference>
<keyword evidence="10" id="KW-0675">Receptor</keyword>
<keyword evidence="11" id="KW-1185">Reference proteome</keyword>
<dbReference type="GO" id="GO:0055085">
    <property type="term" value="P:transmembrane transport"/>
    <property type="evidence" value="ECO:0007669"/>
    <property type="project" value="InterPro"/>
</dbReference>
<dbReference type="Proteomes" id="UP000199520">
    <property type="component" value="Unassembled WGS sequence"/>
</dbReference>
<evidence type="ECO:0000313" key="11">
    <source>
        <dbReference type="Proteomes" id="UP000199520"/>
    </source>
</evidence>
<dbReference type="CDD" id="cd06225">
    <property type="entry name" value="HAMP"/>
    <property type="match status" value="1"/>
</dbReference>
<dbReference type="OrthoDB" id="9815946at2"/>
<dbReference type="STRING" id="1123291.SAMN04490355_101178"/>
<evidence type="ECO:0000256" key="7">
    <source>
        <dbReference type="SAM" id="Phobius"/>
    </source>
</evidence>
<dbReference type="NCBIfam" id="NF037995">
    <property type="entry name" value="TRAP_S1"/>
    <property type="match status" value="1"/>
</dbReference>
<dbReference type="SMART" id="SM00283">
    <property type="entry name" value="MA"/>
    <property type="match status" value="1"/>
</dbReference>
<keyword evidence="7" id="KW-0472">Membrane</keyword>
<protein>
    <submittedName>
        <fullName evidence="10">Tripartite ATP-independent transporter solute receptor, DctP family</fullName>
    </submittedName>
</protein>
<dbReference type="SUPFAM" id="SSF58104">
    <property type="entry name" value="Methyl-accepting chemotaxis protein (MCP) signaling domain"/>
    <property type="match status" value="1"/>
</dbReference>
<keyword evidence="6" id="KW-0807">Transducer</keyword>
<dbReference type="Gene3D" id="3.40.190.170">
    <property type="entry name" value="Bacterial extracellular solute-binding protein, family 7"/>
    <property type="match status" value="1"/>
</dbReference>
<comment type="subcellular location">
    <subcellularLocation>
        <location evidence="1">Cell envelope</location>
    </subcellularLocation>
</comment>
<evidence type="ECO:0000256" key="3">
    <source>
        <dbReference type="ARBA" id="ARBA00022448"/>
    </source>
</evidence>
<dbReference type="InterPro" id="IPR004089">
    <property type="entry name" value="MCPsignal_dom"/>
</dbReference>
<dbReference type="InterPro" id="IPR003660">
    <property type="entry name" value="HAMP_dom"/>
</dbReference>
<evidence type="ECO:0000256" key="1">
    <source>
        <dbReference type="ARBA" id="ARBA00004196"/>
    </source>
</evidence>